<evidence type="ECO:0000313" key="12">
    <source>
        <dbReference type="EMBL" id="KAG5467409.1"/>
    </source>
</evidence>
<dbReference type="Gene3D" id="3.90.1150.10">
    <property type="entry name" value="Aspartate Aminotransferase, domain 1"/>
    <property type="match status" value="1"/>
</dbReference>
<keyword evidence="6" id="KW-0663">Pyridoxal phosphate</keyword>
<evidence type="ECO:0000256" key="1">
    <source>
        <dbReference type="ARBA" id="ARBA00001933"/>
    </source>
</evidence>
<sequence length="455" mass="49026">MCNAQGPPLKKRKPQPLPETEPVPIYLDHNATTPLCEEAWREMCRVHKTWGNPSSTHPYGLAAKYELEGSRAKLREALNAPSSGSIVFTSGGTESNNLAILGGTVALRQRQPRRRYVVSTNVEHPAVAEVLRFMEGRDLGARCTSGIVDGAEAAPLTTLMAVRVAVNPQTGCLDAGDLRECLKRLPGGPASVALVSVMFANNEIGAVNDIKELCRVTKELCGSDCLFHTDAAQSLGKVPVDVRDTNVDFLSVCGHKFYGPKGVGALYIKPGVAVHNILFGAGHERGIRPGTESVLLAAGLAEALLFACKNMDRFSAVMRETRDEMLRVLKVELAAHDMDLLVNGDVAFALPNTLNCALFKRVPNTKRGSPVTYISAQRLILSTGDEVCISAGSACHSTVDEETEIVVSDPLMAVQVKLDRAIGTLRISTGRTTTMDEVRRAGKIIARRAAQQFSE</sequence>
<protein>
    <recommendedName>
        <fullName evidence="3">cysteine desulfurase</fullName>
        <ecNumber evidence="3">2.8.1.7</ecNumber>
    </recommendedName>
</protein>
<feature type="domain" description="Aminotransferase class V" evidence="11">
    <location>
        <begin position="191"/>
        <end position="440"/>
    </location>
</feature>
<dbReference type="GeneID" id="94168338"/>
<dbReference type="KEGG" id="lenr:94168338"/>
<dbReference type="AlphaFoldDB" id="A0A836G8H8"/>
<dbReference type="PANTHER" id="PTHR11601">
    <property type="entry name" value="CYSTEINE DESULFURYLASE FAMILY MEMBER"/>
    <property type="match status" value="1"/>
</dbReference>
<dbReference type="PROSITE" id="PS00595">
    <property type="entry name" value="AA_TRANSFER_CLASS_5"/>
    <property type="match status" value="1"/>
</dbReference>
<evidence type="ECO:0000313" key="13">
    <source>
        <dbReference type="Proteomes" id="UP000674179"/>
    </source>
</evidence>
<dbReference type="Proteomes" id="UP000674179">
    <property type="component" value="Chromosome 35"/>
</dbReference>
<evidence type="ECO:0000256" key="6">
    <source>
        <dbReference type="ARBA" id="ARBA00022898"/>
    </source>
</evidence>
<keyword evidence="4" id="KW-0808">Transferase</keyword>
<proteinExistence type="inferred from homology"/>
<dbReference type="EMBL" id="JAFHKP010000035">
    <property type="protein sequence ID" value="KAG5467409.1"/>
    <property type="molecule type" value="Genomic_DNA"/>
</dbReference>
<comment type="similarity">
    <text evidence="2">Belongs to the class-V pyridoxal-phosphate-dependent aminotransferase family. NifS/IscS subfamily.</text>
</comment>
<dbReference type="PIRSF" id="PIRSF005572">
    <property type="entry name" value="NifS"/>
    <property type="match status" value="1"/>
</dbReference>
<comment type="caution">
    <text evidence="12">The sequence shown here is derived from an EMBL/GenBank/DDBJ whole genome shotgun (WGS) entry which is preliminary data.</text>
</comment>
<dbReference type="Gene3D" id="1.10.260.50">
    <property type="match status" value="1"/>
</dbReference>
<evidence type="ECO:0000256" key="5">
    <source>
        <dbReference type="ARBA" id="ARBA00022723"/>
    </source>
</evidence>
<keyword evidence="13" id="KW-1185">Reference proteome</keyword>
<evidence type="ECO:0000256" key="3">
    <source>
        <dbReference type="ARBA" id="ARBA00012239"/>
    </source>
</evidence>
<comment type="cofactor">
    <cofactor evidence="1 9">
        <name>pyridoxal 5'-phosphate</name>
        <dbReference type="ChEBI" id="CHEBI:597326"/>
    </cofactor>
</comment>
<dbReference type="PANTHER" id="PTHR11601:SF34">
    <property type="entry name" value="CYSTEINE DESULFURASE"/>
    <property type="match status" value="1"/>
</dbReference>
<dbReference type="InterPro" id="IPR015424">
    <property type="entry name" value="PyrdxlP-dep_Trfase"/>
</dbReference>
<dbReference type="GO" id="GO:0051536">
    <property type="term" value="F:iron-sulfur cluster binding"/>
    <property type="evidence" value="ECO:0007669"/>
    <property type="project" value="UniProtKB-KW"/>
</dbReference>
<reference evidence="12 13" key="1">
    <citation type="submission" date="2021-02" db="EMBL/GenBank/DDBJ databases">
        <title>Leishmania (Mundinia) enrietti genome sequencing and assembly.</title>
        <authorList>
            <person name="Almutairi H."/>
            <person name="Gatherer D."/>
        </authorList>
    </citation>
    <scope>NUCLEOTIDE SEQUENCE [LARGE SCALE GENOMIC DNA]</scope>
    <source>
        <strain evidence="12">CUR178</strain>
    </source>
</reference>
<dbReference type="Gene3D" id="3.40.640.10">
    <property type="entry name" value="Type I PLP-dependent aspartate aminotransferase-like (Major domain)"/>
    <property type="match status" value="1"/>
</dbReference>
<dbReference type="GO" id="GO:0046872">
    <property type="term" value="F:metal ion binding"/>
    <property type="evidence" value="ECO:0007669"/>
    <property type="project" value="UniProtKB-KW"/>
</dbReference>
<gene>
    <name evidence="12" type="ORF">CUR178_01052</name>
</gene>
<feature type="domain" description="Aminotransferase class V" evidence="11">
    <location>
        <begin position="25"/>
        <end position="130"/>
    </location>
</feature>
<evidence type="ECO:0000259" key="11">
    <source>
        <dbReference type="Pfam" id="PF00266"/>
    </source>
</evidence>
<dbReference type="InterPro" id="IPR020578">
    <property type="entry name" value="Aminotrans_V_PyrdxlP_BS"/>
</dbReference>
<keyword evidence="8" id="KW-0411">Iron-sulfur</keyword>
<keyword evidence="5" id="KW-0479">Metal-binding</keyword>
<dbReference type="RefSeq" id="XP_067688931.1">
    <property type="nucleotide sequence ID" value="XM_067832828.1"/>
</dbReference>
<dbReference type="InterPro" id="IPR016454">
    <property type="entry name" value="Cysteine_dSase"/>
</dbReference>
<dbReference type="GO" id="GO:0031071">
    <property type="term" value="F:cysteine desulfurase activity"/>
    <property type="evidence" value="ECO:0007669"/>
    <property type="project" value="UniProtKB-EC"/>
</dbReference>
<dbReference type="SUPFAM" id="SSF53383">
    <property type="entry name" value="PLP-dependent transferases"/>
    <property type="match status" value="1"/>
</dbReference>
<feature type="region of interest" description="Disordered" evidence="10">
    <location>
        <begin position="1"/>
        <end position="25"/>
    </location>
</feature>
<dbReference type="OrthoDB" id="10250117at2759"/>
<dbReference type="InterPro" id="IPR000192">
    <property type="entry name" value="Aminotrans_V_dom"/>
</dbReference>
<evidence type="ECO:0000256" key="2">
    <source>
        <dbReference type="ARBA" id="ARBA00006490"/>
    </source>
</evidence>
<evidence type="ECO:0000256" key="4">
    <source>
        <dbReference type="ARBA" id="ARBA00022679"/>
    </source>
</evidence>
<evidence type="ECO:0000256" key="9">
    <source>
        <dbReference type="RuleBase" id="RU004504"/>
    </source>
</evidence>
<dbReference type="EC" id="2.8.1.7" evidence="3"/>
<evidence type="ECO:0000256" key="7">
    <source>
        <dbReference type="ARBA" id="ARBA00023004"/>
    </source>
</evidence>
<keyword evidence="7" id="KW-0408">Iron</keyword>
<accession>A0A836G8H8</accession>
<name>A0A836G8H8_LEIEN</name>
<dbReference type="InterPro" id="IPR015422">
    <property type="entry name" value="PyrdxlP-dep_Trfase_small"/>
</dbReference>
<evidence type="ECO:0000256" key="10">
    <source>
        <dbReference type="SAM" id="MobiDB-lite"/>
    </source>
</evidence>
<evidence type="ECO:0000256" key="8">
    <source>
        <dbReference type="ARBA" id="ARBA00023014"/>
    </source>
</evidence>
<organism evidence="12 13">
    <name type="scientific">Leishmania enriettii</name>
    <dbReference type="NCBI Taxonomy" id="5663"/>
    <lineage>
        <taxon>Eukaryota</taxon>
        <taxon>Discoba</taxon>
        <taxon>Euglenozoa</taxon>
        <taxon>Kinetoplastea</taxon>
        <taxon>Metakinetoplastina</taxon>
        <taxon>Trypanosomatida</taxon>
        <taxon>Trypanosomatidae</taxon>
        <taxon>Leishmaniinae</taxon>
        <taxon>Leishmania</taxon>
    </lineage>
</organism>
<dbReference type="Pfam" id="PF00266">
    <property type="entry name" value="Aminotran_5"/>
    <property type="match status" value="2"/>
</dbReference>
<dbReference type="InterPro" id="IPR015421">
    <property type="entry name" value="PyrdxlP-dep_Trfase_major"/>
</dbReference>